<keyword evidence="10" id="KW-1185">Reference proteome</keyword>
<dbReference type="InterPro" id="IPR036136">
    <property type="entry name" value="Nit/Sulf_reduc_fer-like_dom_sf"/>
</dbReference>
<comment type="caution">
    <text evidence="9">The sequence shown here is derived from an EMBL/GenBank/DDBJ whole genome shotgun (WGS) entry which is preliminary data.</text>
</comment>
<proteinExistence type="predicted"/>
<gene>
    <name evidence="9" type="ORF">GCU69_02035</name>
</gene>
<evidence type="ECO:0000259" key="8">
    <source>
        <dbReference type="Pfam" id="PF03460"/>
    </source>
</evidence>
<keyword evidence="1" id="KW-0004">4Fe-4S</keyword>
<feature type="compositionally biased region" description="Low complexity" evidence="7">
    <location>
        <begin position="1"/>
        <end position="19"/>
    </location>
</feature>
<feature type="domain" description="Nitrite/Sulfite reductase ferredoxin-like" evidence="8">
    <location>
        <begin position="41"/>
        <end position="98"/>
    </location>
</feature>
<dbReference type="PANTHER" id="PTHR32439">
    <property type="entry name" value="FERREDOXIN--NITRITE REDUCTASE, CHLOROPLASTIC"/>
    <property type="match status" value="1"/>
</dbReference>
<dbReference type="EMBL" id="WHPN01000036">
    <property type="protein sequence ID" value="KAF4410814.1"/>
    <property type="molecule type" value="Genomic_DNA"/>
</dbReference>
<keyword evidence="6" id="KW-0411">Iron-sulfur</keyword>
<feature type="region of interest" description="Disordered" evidence="7">
    <location>
        <begin position="1"/>
        <end position="28"/>
    </location>
</feature>
<accession>A0ABQ7FPG1</accession>
<evidence type="ECO:0000256" key="5">
    <source>
        <dbReference type="ARBA" id="ARBA00023004"/>
    </source>
</evidence>
<dbReference type="Gene3D" id="3.90.480.20">
    <property type="match status" value="1"/>
</dbReference>
<evidence type="ECO:0000256" key="7">
    <source>
        <dbReference type="SAM" id="MobiDB-lite"/>
    </source>
</evidence>
<protein>
    <recommendedName>
        <fullName evidence="8">Nitrite/Sulfite reductase ferredoxin-like domain-containing protein</fullName>
    </recommendedName>
</protein>
<dbReference type="Proteomes" id="UP000621266">
    <property type="component" value="Unassembled WGS sequence"/>
</dbReference>
<evidence type="ECO:0000256" key="6">
    <source>
        <dbReference type="ARBA" id="ARBA00023014"/>
    </source>
</evidence>
<organism evidence="9 10">
    <name type="scientific">Streptomyces lycii</name>
    <dbReference type="NCBI Taxonomy" id="2654337"/>
    <lineage>
        <taxon>Bacteria</taxon>
        <taxon>Bacillati</taxon>
        <taxon>Actinomycetota</taxon>
        <taxon>Actinomycetes</taxon>
        <taxon>Kitasatosporales</taxon>
        <taxon>Streptomycetaceae</taxon>
        <taxon>Streptomyces</taxon>
    </lineage>
</organism>
<evidence type="ECO:0000313" key="9">
    <source>
        <dbReference type="EMBL" id="KAF4410814.1"/>
    </source>
</evidence>
<keyword evidence="3" id="KW-0479">Metal-binding</keyword>
<sequence>MLAAMPSAPASRPSGSEPPDFGPGDRCPGALRLHMADDGALARIRLPGGLLSSRQAADLADIAEELGDGNLDLTSRGNVQLRGLAADCGPELADRLRAAALLPSDTHERVRNVVASPLSGLDGHGYADTAAWARALDRALCANPDAAALSGRFLFALDDGRGDVAALDADVTIVAAPGGAAELRTGAGGPRLAVSAADA</sequence>
<dbReference type="PANTHER" id="PTHR32439:SF9">
    <property type="entry name" value="BLR3264 PROTEIN"/>
    <property type="match status" value="1"/>
</dbReference>
<dbReference type="InterPro" id="IPR005117">
    <property type="entry name" value="NiRdtase/SiRdtase_haem-b_fer"/>
</dbReference>
<dbReference type="InterPro" id="IPR051329">
    <property type="entry name" value="NIR_SIR_4Fe-4S"/>
</dbReference>
<dbReference type="Pfam" id="PF03460">
    <property type="entry name" value="NIR_SIR_ferr"/>
    <property type="match status" value="1"/>
</dbReference>
<evidence type="ECO:0000256" key="4">
    <source>
        <dbReference type="ARBA" id="ARBA00023002"/>
    </source>
</evidence>
<dbReference type="SUPFAM" id="SSF56014">
    <property type="entry name" value="Nitrite and sulphite reductase 4Fe-4S domain-like"/>
    <property type="match status" value="1"/>
</dbReference>
<dbReference type="SUPFAM" id="SSF55124">
    <property type="entry name" value="Nitrite/Sulfite reductase N-terminal domain-like"/>
    <property type="match status" value="1"/>
</dbReference>
<keyword evidence="5" id="KW-0408">Iron</keyword>
<dbReference type="InterPro" id="IPR045854">
    <property type="entry name" value="NO2/SO3_Rdtase_4Fe4S_sf"/>
</dbReference>
<feature type="non-terminal residue" evidence="9">
    <location>
        <position position="199"/>
    </location>
</feature>
<evidence type="ECO:0000256" key="2">
    <source>
        <dbReference type="ARBA" id="ARBA00022617"/>
    </source>
</evidence>
<evidence type="ECO:0000256" key="3">
    <source>
        <dbReference type="ARBA" id="ARBA00022723"/>
    </source>
</evidence>
<reference evidence="9 10" key="1">
    <citation type="submission" date="2019-10" db="EMBL/GenBank/DDBJ databases">
        <title>Streptomyces tenebrisbrunneis sp.nov., an endogenous actinomycete isolated from of Lycium ruthenicum.</title>
        <authorList>
            <person name="Ma L."/>
        </authorList>
    </citation>
    <scope>NUCLEOTIDE SEQUENCE [LARGE SCALE GENOMIC DNA]</scope>
    <source>
        <strain evidence="9 10">TRM 66187</strain>
    </source>
</reference>
<keyword evidence="2" id="KW-0349">Heme</keyword>
<keyword evidence="4" id="KW-0560">Oxidoreductase</keyword>
<evidence type="ECO:0000256" key="1">
    <source>
        <dbReference type="ARBA" id="ARBA00022485"/>
    </source>
</evidence>
<evidence type="ECO:0000313" key="10">
    <source>
        <dbReference type="Proteomes" id="UP000621266"/>
    </source>
</evidence>
<name>A0ABQ7FPG1_9ACTN</name>